<dbReference type="InterPro" id="IPR046341">
    <property type="entry name" value="SET_dom_sf"/>
</dbReference>
<evidence type="ECO:0000313" key="3">
    <source>
        <dbReference type="EMBL" id="QBZ60765.1"/>
    </source>
</evidence>
<feature type="compositionally biased region" description="Low complexity" evidence="1">
    <location>
        <begin position="83"/>
        <end position="93"/>
    </location>
</feature>
<reference evidence="3 4" key="1">
    <citation type="journal article" date="2019" name="Mol. Biol. Evol.">
        <title>Blast fungal genomes show frequent chromosomal changes, gene gains and losses, and effector gene turnover.</title>
        <authorList>
            <person name="Gomez Luciano L.B."/>
            <person name="Jason Tsai I."/>
            <person name="Chuma I."/>
            <person name="Tosa Y."/>
            <person name="Chen Y.H."/>
            <person name="Li J.Y."/>
            <person name="Li M.Y."/>
            <person name="Jade Lu M.Y."/>
            <person name="Nakayashiki H."/>
            <person name="Li W.H."/>
        </authorList>
    </citation>
    <scope>NUCLEOTIDE SEQUENCE [LARGE SCALE GENOMIC DNA]</scope>
    <source>
        <strain evidence="3">MZ5-1-6</strain>
    </source>
</reference>
<accession>A0A4P7NFT5</accession>
<dbReference type="AlphaFoldDB" id="A0A4P7NFT5"/>
<dbReference type="InterPro" id="IPR011990">
    <property type="entry name" value="TPR-like_helical_dom_sf"/>
</dbReference>
<dbReference type="Proteomes" id="UP000294847">
    <property type="component" value="Chromosome 4"/>
</dbReference>
<organism evidence="3 4">
    <name type="scientific">Pyricularia oryzae</name>
    <name type="common">Rice blast fungus</name>
    <name type="synonym">Magnaporthe oryzae</name>
    <dbReference type="NCBI Taxonomy" id="318829"/>
    <lineage>
        <taxon>Eukaryota</taxon>
        <taxon>Fungi</taxon>
        <taxon>Dikarya</taxon>
        <taxon>Ascomycota</taxon>
        <taxon>Pezizomycotina</taxon>
        <taxon>Sordariomycetes</taxon>
        <taxon>Sordariomycetidae</taxon>
        <taxon>Magnaporthales</taxon>
        <taxon>Pyriculariaceae</taxon>
        <taxon>Pyricularia</taxon>
    </lineage>
</organism>
<gene>
    <name evidence="3" type="ORF">PoMZ_07707</name>
</gene>
<dbReference type="EMBL" id="CP034207">
    <property type="protein sequence ID" value="QBZ60765.1"/>
    <property type="molecule type" value="Genomic_DNA"/>
</dbReference>
<keyword evidence="2" id="KW-0732">Signal</keyword>
<dbReference type="InterPro" id="IPR053185">
    <property type="entry name" value="SET_domain_protein"/>
</dbReference>
<dbReference type="Gene3D" id="1.25.40.10">
    <property type="entry name" value="Tetratricopeptide repeat domain"/>
    <property type="match status" value="1"/>
</dbReference>
<protein>
    <submittedName>
        <fullName evidence="3">Uncharacterized protein</fullName>
    </submittedName>
</protein>
<evidence type="ECO:0000256" key="2">
    <source>
        <dbReference type="SAM" id="SignalP"/>
    </source>
</evidence>
<evidence type="ECO:0000256" key="1">
    <source>
        <dbReference type="SAM" id="MobiDB-lite"/>
    </source>
</evidence>
<feature type="region of interest" description="Disordered" evidence="1">
    <location>
        <begin position="75"/>
        <end position="98"/>
    </location>
</feature>
<name>A0A4P7NFT5_PYROR</name>
<feature type="chain" id="PRO_5044333022" evidence="2">
    <location>
        <begin position="26"/>
        <end position="439"/>
    </location>
</feature>
<sequence>MAQGRKRTHQIPPVWFLSLLPAALALPRLTSECPAGFKGRLDSPGYTQCAVPTDDASGPHPSQWAPWTHKPLCVEGAAPKTQPSGGSDDGPSGTTAPPPWTKFCVYTNAHAGDGGMSIITTPEHAASSLHLLEDPSLHLPSSSSSSSRLHNASTTPAYKVVDVPGKGKGVLATRRIRRFEPFMLERAALATDNLFASLVERHVGYRLLREAVGRLADPDRVLSLARSNPHAGDAVENVLRTNSFAGELDGAPHMVLFPLIARMNHACKPKRKIPALLKPRTTKTFSYSPDAALGMEFQQRQTQLQNTWGFKCTCAACTAPESSRAVSDQRRRDIRAKRQELVDSIDNADAPVAVRLSLEILDLLASEHLPSLFAEQYEILARIFHMIRYKDKAVKYAEMALKVLDIYGALDEDDEHKGIEALMASFDRPSLPAMGERPK</sequence>
<dbReference type="PANTHER" id="PTHR47332:SF6">
    <property type="entry name" value="SET DOMAIN-CONTAINING PROTEIN"/>
    <property type="match status" value="1"/>
</dbReference>
<evidence type="ECO:0000313" key="4">
    <source>
        <dbReference type="Proteomes" id="UP000294847"/>
    </source>
</evidence>
<feature type="signal peptide" evidence="2">
    <location>
        <begin position="1"/>
        <end position="25"/>
    </location>
</feature>
<dbReference type="SUPFAM" id="SSF82199">
    <property type="entry name" value="SET domain"/>
    <property type="match status" value="1"/>
</dbReference>
<proteinExistence type="predicted"/>
<dbReference type="PANTHER" id="PTHR47332">
    <property type="entry name" value="SET DOMAIN-CONTAINING PROTEIN 5"/>
    <property type="match status" value="1"/>
</dbReference>